<sequence>MKCQILYFSPHFMGGNSTKIAFEVCVVSGDYTGDELGPGVNMVMFDSVGNQSPTITLASIFQNESDYTQAKFTIDCQPWSKLKVFRRLHHIEFWCTTETDPPPAWFLDRVIIRDRRFGMTAEWKYFFFPVHQWISPDHQYVVHDCESWLPVQDPFPDLRDTELTMRLQFFTLFQRAKGLPVELRDIPPSEYFTSDSRWNIESLVLEVIERYGLAPEYTSEQPWSSLDELGSFYKKYNVTEPMSLQFWMVNDICFGAQRIRGCNPFMIRLCQQLPESFAAAATWIKPHLEGWTLKQLTSANRLYLLDYEIMQGLSCKRGRALCAPLVLLLHTEKRQLRPIAIQLRHEPKDTSPIFLPTDPVHIWLQAKLWVNLSDACHHMIVGRLLTHMILESVYVSLRRNLAQSHPIYQLLAPHFRSILPVTHKLKEWTFENGWIARSIQLNHKGIKQLLKRAFKQWRFDIQANLYRELESRGVYNPHGLGNYPYRQDALLIHRILEKYVNKFVRYVYPRGTEDLLQDTELQSWRHEIASPMEEGGLGLVGVPGSSTKFRNPGDAMSEFGYPDFPEVFGLITIDETVKFLVGLLHLIVIVAGSALRLPMFDEYGFPAHYPLSLFGAPPSDPGVSESGLLNSRVASSASSLSNILGTERIVASLPNRQMTVEIVLYSRLASRVQQSVLGQYESDFMFKQQAVTILEEFRKDLAEAAQQIDSNNLSRDMHHQYRALDPSVMPNYPGI</sequence>
<dbReference type="PROSITE" id="PS00081">
    <property type="entry name" value="LIPOXYGENASE_2"/>
    <property type="match status" value="1"/>
</dbReference>
<dbReference type="InterPro" id="IPR001024">
    <property type="entry name" value="PLAT/LH2_dom"/>
</dbReference>
<keyword evidence="4" id="KW-0443">Lipid metabolism</keyword>
<dbReference type="Pfam" id="PF01477">
    <property type="entry name" value="PLAT"/>
    <property type="match status" value="1"/>
</dbReference>
<dbReference type="PRINTS" id="PR00087">
    <property type="entry name" value="LIPOXYGENASE"/>
</dbReference>
<dbReference type="Gene3D" id="1.20.245.10">
    <property type="entry name" value="Lipoxygenase-1, Domain 5"/>
    <property type="match status" value="1"/>
</dbReference>
<evidence type="ECO:0000256" key="3">
    <source>
        <dbReference type="ARBA" id="ARBA00023002"/>
    </source>
</evidence>
<dbReference type="InterPro" id="IPR036392">
    <property type="entry name" value="PLAT/LH2_dom_sf"/>
</dbReference>
<keyword evidence="3" id="KW-0560">Oxidoreductase</keyword>
<evidence type="ECO:0000313" key="9">
    <source>
        <dbReference type="Proteomes" id="UP000230066"/>
    </source>
</evidence>
<dbReference type="Gene3D" id="2.60.60.20">
    <property type="entry name" value="PLAT/LH2 domain"/>
    <property type="match status" value="1"/>
</dbReference>
<evidence type="ECO:0000256" key="5">
    <source>
        <dbReference type="PROSITE-ProRule" id="PRU00152"/>
    </source>
</evidence>
<dbReference type="GO" id="GO:0046872">
    <property type="term" value="F:metal ion binding"/>
    <property type="evidence" value="ECO:0007669"/>
    <property type="project" value="UniProtKB-KW"/>
</dbReference>
<dbReference type="GO" id="GO:0016702">
    <property type="term" value="F:oxidoreductase activity, acting on single donors with incorporation of molecular oxygen, incorporation of two atoms of oxygen"/>
    <property type="evidence" value="ECO:0007669"/>
    <property type="project" value="InterPro"/>
</dbReference>
<dbReference type="Pfam" id="PF00305">
    <property type="entry name" value="Lipoxygenase"/>
    <property type="match status" value="1"/>
</dbReference>
<dbReference type="PROSITE" id="PS51393">
    <property type="entry name" value="LIPOXYGENASE_3"/>
    <property type="match status" value="1"/>
</dbReference>
<dbReference type="GO" id="GO:0034440">
    <property type="term" value="P:lipid oxidation"/>
    <property type="evidence" value="ECO:0007669"/>
    <property type="project" value="InterPro"/>
</dbReference>
<keyword evidence="2" id="KW-0223">Dioxygenase</keyword>
<organism evidence="8 9">
    <name type="scientific">Fasciola hepatica</name>
    <name type="common">Liver fluke</name>
    <dbReference type="NCBI Taxonomy" id="6192"/>
    <lineage>
        <taxon>Eukaryota</taxon>
        <taxon>Metazoa</taxon>
        <taxon>Spiralia</taxon>
        <taxon>Lophotrochozoa</taxon>
        <taxon>Platyhelminthes</taxon>
        <taxon>Trematoda</taxon>
        <taxon>Digenea</taxon>
        <taxon>Plagiorchiida</taxon>
        <taxon>Echinostomata</taxon>
        <taxon>Echinostomatoidea</taxon>
        <taxon>Fasciolidae</taxon>
        <taxon>Fasciola</taxon>
    </lineage>
</organism>
<dbReference type="Proteomes" id="UP000230066">
    <property type="component" value="Unassembled WGS sequence"/>
</dbReference>
<dbReference type="PANTHER" id="PTHR11771">
    <property type="entry name" value="LIPOXYGENASE"/>
    <property type="match status" value="1"/>
</dbReference>
<dbReference type="AlphaFoldDB" id="A0A4E0RKH3"/>
<comment type="caution">
    <text evidence="5">Lacks conserved residue(s) required for the propagation of feature annotation.</text>
</comment>
<dbReference type="InterPro" id="IPR036226">
    <property type="entry name" value="LipOase_C_sf"/>
</dbReference>
<evidence type="ECO:0000259" key="6">
    <source>
        <dbReference type="PROSITE" id="PS50095"/>
    </source>
</evidence>
<dbReference type="SUPFAM" id="SSF49723">
    <property type="entry name" value="Lipase/lipooxygenase domain (PLAT/LH2 domain)"/>
    <property type="match status" value="1"/>
</dbReference>
<name>A0A4E0RKH3_FASHE</name>
<feature type="domain" description="Lipoxygenase" evidence="7">
    <location>
        <begin position="145"/>
        <end position="735"/>
    </location>
</feature>
<keyword evidence="1" id="KW-0479">Metal-binding</keyword>
<gene>
    <name evidence="8" type="ORF">D915_007426</name>
</gene>
<dbReference type="InterPro" id="IPR020834">
    <property type="entry name" value="LipOase_CS"/>
</dbReference>
<dbReference type="InterPro" id="IPR013819">
    <property type="entry name" value="LipOase_C"/>
</dbReference>
<proteinExistence type="predicted"/>
<reference evidence="8" key="1">
    <citation type="submission" date="2019-03" db="EMBL/GenBank/DDBJ databases">
        <title>Improved annotation for the trematode Fasciola hepatica.</title>
        <authorList>
            <person name="Choi Y.-J."/>
            <person name="Martin J."/>
            <person name="Mitreva M."/>
        </authorList>
    </citation>
    <scope>NUCLEOTIDE SEQUENCE [LARGE SCALE GENOMIC DNA]</scope>
</reference>
<dbReference type="EMBL" id="JXXN02003234">
    <property type="protein sequence ID" value="THD21808.1"/>
    <property type="molecule type" value="Genomic_DNA"/>
</dbReference>
<feature type="domain" description="PLAT" evidence="6">
    <location>
        <begin position="20"/>
        <end position="148"/>
    </location>
</feature>
<evidence type="ECO:0000313" key="8">
    <source>
        <dbReference type="EMBL" id="THD21808.1"/>
    </source>
</evidence>
<evidence type="ECO:0000256" key="4">
    <source>
        <dbReference type="ARBA" id="ARBA00023098"/>
    </source>
</evidence>
<accession>A0A4E0RKH3</accession>
<evidence type="ECO:0000256" key="1">
    <source>
        <dbReference type="ARBA" id="ARBA00022723"/>
    </source>
</evidence>
<dbReference type="SUPFAM" id="SSF48484">
    <property type="entry name" value="Lipoxigenase"/>
    <property type="match status" value="1"/>
</dbReference>
<comment type="caution">
    <text evidence="8">The sequence shown here is derived from an EMBL/GenBank/DDBJ whole genome shotgun (WGS) entry which is preliminary data.</text>
</comment>
<evidence type="ECO:0000259" key="7">
    <source>
        <dbReference type="PROSITE" id="PS51393"/>
    </source>
</evidence>
<dbReference type="PROSITE" id="PS50095">
    <property type="entry name" value="PLAT"/>
    <property type="match status" value="1"/>
</dbReference>
<evidence type="ECO:0000256" key="2">
    <source>
        <dbReference type="ARBA" id="ARBA00022964"/>
    </source>
</evidence>
<dbReference type="InterPro" id="IPR000907">
    <property type="entry name" value="LipOase"/>
</dbReference>
<protein>
    <submittedName>
        <fullName evidence="8">Arachidonate 5-lipoxygenase</fullName>
    </submittedName>
</protein>
<keyword evidence="9" id="KW-1185">Reference proteome</keyword>
<dbReference type="Gene3D" id="3.10.450.60">
    <property type="match status" value="1"/>
</dbReference>